<evidence type="ECO:0000313" key="2">
    <source>
        <dbReference type="Proteomes" id="UP000887565"/>
    </source>
</evidence>
<dbReference type="Gene3D" id="3.50.4.10">
    <property type="entry name" value="Hepatocyte Growth Factor"/>
    <property type="match status" value="1"/>
</dbReference>
<accession>A0A915K755</accession>
<dbReference type="PROSITE" id="PS50948">
    <property type="entry name" value="PAN"/>
    <property type="match status" value="2"/>
</dbReference>
<dbReference type="AlphaFoldDB" id="A0A915K755"/>
<dbReference type="Pfam" id="PF00024">
    <property type="entry name" value="PAN_1"/>
    <property type="match status" value="2"/>
</dbReference>
<dbReference type="Proteomes" id="UP000887565">
    <property type="component" value="Unplaced"/>
</dbReference>
<keyword evidence="2" id="KW-1185">Reference proteome</keyword>
<proteinExistence type="predicted"/>
<feature type="domain" description="Apple" evidence="1">
    <location>
        <begin position="71"/>
        <end position="162"/>
    </location>
</feature>
<evidence type="ECO:0000313" key="3">
    <source>
        <dbReference type="WBParaSite" id="nRc.2.0.1.t34536-RA"/>
    </source>
</evidence>
<dbReference type="InterPro" id="IPR003609">
    <property type="entry name" value="Pan_app"/>
</dbReference>
<dbReference type="WBParaSite" id="nRc.2.0.1.t34536-RA">
    <property type="protein sequence ID" value="nRc.2.0.1.t34536-RA"/>
    <property type="gene ID" value="nRc.2.0.1.g34536"/>
</dbReference>
<dbReference type="SUPFAM" id="SSF57414">
    <property type="entry name" value="Hairpin loop containing domain-like"/>
    <property type="match status" value="1"/>
</dbReference>
<protein>
    <submittedName>
        <fullName evidence="3">Apple domain-containing protein</fullName>
    </submittedName>
</protein>
<evidence type="ECO:0000259" key="1">
    <source>
        <dbReference type="PROSITE" id="PS50948"/>
    </source>
</evidence>
<dbReference type="PROSITE" id="PS51257">
    <property type="entry name" value="PROKAR_LIPOPROTEIN"/>
    <property type="match status" value="1"/>
</dbReference>
<sequence>MQLEEKVPILDSIKPCYSAFAVSSNAPIASIACNQLYDCLQGCLTNIFTLGGIGPSPSTSQNVSAPATSSCPTKNTTAYFVVTENEIAGTTNGQTIPYDQENQCVGACTDQTNPANGASLPCKSFVVLPKAKQCLVTTVAGPPDGTGNLKPNVDAVYAQKFCLPANSPSYCFEQFFFLFPQKDFIGHTMNTAKAANLAACAGLCTTTLNCKAAVYDSSSQDCTLKNDNAINSTSDLRSGASTTYYVENGCLLGQKSSATIATALAAKRLTVIRTSEKAESVRKIKKEQSIFEWSDWSPCQYKVQGHKSRVRTASNCSNLRKCPSIEYEHCD</sequence>
<reference evidence="3" key="1">
    <citation type="submission" date="2022-11" db="UniProtKB">
        <authorList>
            <consortium name="WormBaseParasite"/>
        </authorList>
    </citation>
    <scope>IDENTIFICATION</scope>
</reference>
<dbReference type="OMA" id="CEFGTEN"/>
<feature type="domain" description="Apple" evidence="1">
    <location>
        <begin position="171"/>
        <end position="250"/>
    </location>
</feature>
<dbReference type="SMART" id="SM00473">
    <property type="entry name" value="PAN_AP"/>
    <property type="match status" value="2"/>
</dbReference>
<organism evidence="2 3">
    <name type="scientific">Romanomermis culicivorax</name>
    <name type="common">Nematode worm</name>
    <dbReference type="NCBI Taxonomy" id="13658"/>
    <lineage>
        <taxon>Eukaryota</taxon>
        <taxon>Metazoa</taxon>
        <taxon>Ecdysozoa</taxon>
        <taxon>Nematoda</taxon>
        <taxon>Enoplea</taxon>
        <taxon>Dorylaimia</taxon>
        <taxon>Mermithida</taxon>
        <taxon>Mermithoidea</taxon>
        <taxon>Mermithidae</taxon>
        <taxon>Romanomermis</taxon>
    </lineage>
</organism>
<name>A0A915K755_ROMCU</name>